<dbReference type="Gene3D" id="1.20.59.10">
    <property type="entry name" value="Chorismate mutase"/>
    <property type="match status" value="1"/>
</dbReference>
<feature type="domain" description="Chorismate mutase" evidence="1">
    <location>
        <begin position="1"/>
        <end position="63"/>
    </location>
</feature>
<name>A0A557XWM6_9MYCO</name>
<gene>
    <name evidence="2" type="ORF">FPZ47_09195</name>
</gene>
<proteinExistence type="predicted"/>
<protein>
    <recommendedName>
        <fullName evidence="1">Chorismate mutase domain-containing protein</fullName>
    </recommendedName>
</protein>
<evidence type="ECO:0000259" key="1">
    <source>
        <dbReference type="PROSITE" id="PS51168"/>
    </source>
</evidence>
<accession>A0A557XWM6</accession>
<dbReference type="InterPro" id="IPR002701">
    <property type="entry name" value="CM_II_prokaryot"/>
</dbReference>
<sequence length="63" mass="7136">MSLAEVRSHIDQIDEHIVRFLAARHKLVNEAALPRPTCSALTHHPRQRSRETAILAIGSTRRT</sequence>
<dbReference type="RefSeq" id="WP_144948560.1">
    <property type="nucleotide sequence ID" value="NZ_VMQU01000029.1"/>
</dbReference>
<dbReference type="PROSITE" id="PS51168">
    <property type="entry name" value="CHORISMATE_MUT_2"/>
    <property type="match status" value="1"/>
</dbReference>
<dbReference type="AlphaFoldDB" id="A0A557XWM6"/>
<dbReference type="GO" id="GO:0046417">
    <property type="term" value="P:chorismate metabolic process"/>
    <property type="evidence" value="ECO:0007669"/>
    <property type="project" value="InterPro"/>
</dbReference>
<evidence type="ECO:0000313" key="2">
    <source>
        <dbReference type="EMBL" id="TVS90489.1"/>
    </source>
</evidence>
<keyword evidence="3" id="KW-1185">Reference proteome</keyword>
<evidence type="ECO:0000313" key="3">
    <source>
        <dbReference type="Proteomes" id="UP000320513"/>
    </source>
</evidence>
<organism evidence="2 3">
    <name type="scientific">Mycobacterium helveticum</name>
    <dbReference type="NCBI Taxonomy" id="2592811"/>
    <lineage>
        <taxon>Bacteria</taxon>
        <taxon>Bacillati</taxon>
        <taxon>Actinomycetota</taxon>
        <taxon>Actinomycetes</taxon>
        <taxon>Mycobacteriales</taxon>
        <taxon>Mycobacteriaceae</taxon>
        <taxon>Mycobacterium</taxon>
    </lineage>
</organism>
<reference evidence="2 3" key="1">
    <citation type="submission" date="2019-07" db="EMBL/GenBank/DDBJ databases">
        <title>New Mycobacterium species.</title>
        <authorList>
            <person name="Tortoli E."/>
            <person name="Ghielmetti G."/>
            <person name="Friedel U."/>
            <person name="Trovato A."/>
        </authorList>
    </citation>
    <scope>NUCLEOTIDE SEQUENCE [LARGE SCALE GENOMIC DNA]</scope>
    <source>
        <strain evidence="2 3">16-83</strain>
    </source>
</reference>
<dbReference type="Proteomes" id="UP000320513">
    <property type="component" value="Unassembled WGS sequence"/>
</dbReference>
<dbReference type="SUPFAM" id="SSF48600">
    <property type="entry name" value="Chorismate mutase II"/>
    <property type="match status" value="1"/>
</dbReference>
<dbReference type="EMBL" id="VMQU01000029">
    <property type="protein sequence ID" value="TVS90489.1"/>
    <property type="molecule type" value="Genomic_DNA"/>
</dbReference>
<comment type="caution">
    <text evidence="2">The sequence shown here is derived from an EMBL/GenBank/DDBJ whole genome shotgun (WGS) entry which is preliminary data.</text>
</comment>
<dbReference type="InterPro" id="IPR036263">
    <property type="entry name" value="Chorismate_II_sf"/>
</dbReference>
<dbReference type="GO" id="GO:0004106">
    <property type="term" value="F:chorismate mutase activity"/>
    <property type="evidence" value="ECO:0007669"/>
    <property type="project" value="InterPro"/>
</dbReference>
<dbReference type="InterPro" id="IPR036979">
    <property type="entry name" value="CM_dom_sf"/>
</dbReference>
<dbReference type="OrthoDB" id="3233357at2"/>